<dbReference type="Gene3D" id="1.25.40.20">
    <property type="entry name" value="Ankyrin repeat-containing domain"/>
    <property type="match status" value="1"/>
</dbReference>
<dbReference type="Pfam" id="PF13306">
    <property type="entry name" value="LRR_5"/>
    <property type="match status" value="1"/>
</dbReference>
<protein>
    <submittedName>
        <fullName evidence="4">Uncharacterized protein</fullName>
    </submittedName>
</protein>
<name>A0A6S9A5P7_9STRA</name>
<gene>
    <name evidence="1" type="ORF">CDEB00056_LOCUS23015</name>
    <name evidence="2" type="ORF">CDEB00056_LOCUS23016</name>
    <name evidence="3" type="ORF">CDEB00056_LOCUS23018</name>
    <name evidence="4" type="ORF">CDEB00056_LOCUS23022</name>
</gene>
<dbReference type="InterPro" id="IPR032675">
    <property type="entry name" value="LRR_dom_sf"/>
</dbReference>
<accession>A0A6S9A5P7</accession>
<dbReference type="EMBL" id="HBIO01029992">
    <property type="protein sequence ID" value="CAE0478163.1"/>
    <property type="molecule type" value="Transcribed_RNA"/>
</dbReference>
<dbReference type="EMBL" id="HBIO01029994">
    <property type="protein sequence ID" value="CAE0478165.1"/>
    <property type="molecule type" value="Transcribed_RNA"/>
</dbReference>
<dbReference type="AlphaFoldDB" id="A0A6S9A5P7"/>
<evidence type="ECO:0000313" key="1">
    <source>
        <dbReference type="EMBL" id="CAE0478162.1"/>
    </source>
</evidence>
<dbReference type="EMBL" id="HBIO01029998">
    <property type="protein sequence ID" value="CAE0478169.1"/>
    <property type="molecule type" value="Transcribed_RNA"/>
</dbReference>
<dbReference type="InterPro" id="IPR036770">
    <property type="entry name" value="Ankyrin_rpt-contain_sf"/>
</dbReference>
<evidence type="ECO:0000313" key="2">
    <source>
        <dbReference type="EMBL" id="CAE0478163.1"/>
    </source>
</evidence>
<evidence type="ECO:0000313" key="4">
    <source>
        <dbReference type="EMBL" id="CAE0478169.1"/>
    </source>
</evidence>
<dbReference type="SUPFAM" id="SSF52058">
    <property type="entry name" value="L domain-like"/>
    <property type="match status" value="1"/>
</dbReference>
<reference evidence="4" key="1">
    <citation type="submission" date="2021-01" db="EMBL/GenBank/DDBJ databases">
        <authorList>
            <person name="Corre E."/>
            <person name="Pelletier E."/>
            <person name="Niang G."/>
            <person name="Scheremetjew M."/>
            <person name="Finn R."/>
            <person name="Kale V."/>
            <person name="Holt S."/>
            <person name="Cochrane G."/>
            <person name="Meng A."/>
            <person name="Brown T."/>
            <person name="Cohen L."/>
        </authorList>
    </citation>
    <scope>NUCLEOTIDE SEQUENCE</scope>
    <source>
        <strain evidence="4">MM31A-1</strain>
    </source>
</reference>
<dbReference type="InterPro" id="IPR026906">
    <property type="entry name" value="LRR_5"/>
</dbReference>
<sequence>MAFRFIRLSKTLEYIGKLAFYHCDSLEALFLPSTVKSIGNYAFVWCGSLRLLILPHRIDLDNVKEIISYRTAICQIADNTGVTIEYDENNAIANDESNRRVNEWLIHHMDAAPFHKLCYDSSVTTKQISDYLHEHGNDSALAIDPYHGMTPLHILSMNPHAPADTIAALFNSNIQTVFCADNQQKTPLEYARDYNVGGLIQIINGLCNHRNSSLLLVESDNTNNENAT</sequence>
<evidence type="ECO:0000313" key="3">
    <source>
        <dbReference type="EMBL" id="CAE0478165.1"/>
    </source>
</evidence>
<dbReference type="EMBL" id="HBIO01029991">
    <property type="protein sequence ID" value="CAE0478162.1"/>
    <property type="molecule type" value="Transcribed_RNA"/>
</dbReference>
<dbReference type="SUPFAM" id="SSF48403">
    <property type="entry name" value="Ankyrin repeat"/>
    <property type="match status" value="1"/>
</dbReference>
<organism evidence="4">
    <name type="scientific">Chaetoceros debilis</name>
    <dbReference type="NCBI Taxonomy" id="122233"/>
    <lineage>
        <taxon>Eukaryota</taxon>
        <taxon>Sar</taxon>
        <taxon>Stramenopiles</taxon>
        <taxon>Ochrophyta</taxon>
        <taxon>Bacillariophyta</taxon>
        <taxon>Coscinodiscophyceae</taxon>
        <taxon>Chaetocerotophycidae</taxon>
        <taxon>Chaetocerotales</taxon>
        <taxon>Chaetocerotaceae</taxon>
        <taxon>Chaetoceros</taxon>
    </lineage>
</organism>
<proteinExistence type="predicted"/>
<dbReference type="Gene3D" id="3.80.10.10">
    <property type="entry name" value="Ribonuclease Inhibitor"/>
    <property type="match status" value="1"/>
</dbReference>